<organism evidence="1">
    <name type="scientific">Pyricularia oryzae (strain Y34)</name>
    <name type="common">Rice blast fungus</name>
    <name type="synonym">Magnaporthe oryzae</name>
    <dbReference type="NCBI Taxonomy" id="1143189"/>
    <lineage>
        <taxon>Eukaryota</taxon>
        <taxon>Fungi</taxon>
        <taxon>Dikarya</taxon>
        <taxon>Ascomycota</taxon>
        <taxon>Pezizomycotina</taxon>
        <taxon>Sordariomycetes</taxon>
        <taxon>Sordariomycetidae</taxon>
        <taxon>Magnaporthales</taxon>
        <taxon>Pyriculariaceae</taxon>
        <taxon>Pyricularia</taxon>
    </lineage>
</organism>
<sequence>MVHTVALQTRLRSVGRNEIKIFDHVRQ</sequence>
<gene>
    <name evidence="1" type="ORF">OOU_Y34scaffold00174g23</name>
</gene>
<protein>
    <submittedName>
        <fullName evidence="1">Uncharacterized protein</fullName>
    </submittedName>
</protein>
<dbReference type="Proteomes" id="UP000011086">
    <property type="component" value="Unassembled WGS sequence"/>
</dbReference>
<dbReference type="EMBL" id="JH792938">
    <property type="protein sequence ID" value="ELQ43058.1"/>
    <property type="molecule type" value="Genomic_DNA"/>
</dbReference>
<evidence type="ECO:0000313" key="1">
    <source>
        <dbReference type="EMBL" id="ELQ43058.1"/>
    </source>
</evidence>
<name>A0AA97PQK7_PYRO3</name>
<reference evidence="1" key="1">
    <citation type="journal article" date="2012" name="PLoS Genet.">
        <title>Comparative analysis of the genomes of two field isolates of the rice blast fungus Magnaporthe oryzae.</title>
        <authorList>
            <person name="Xue M."/>
            <person name="Yang J."/>
            <person name="Li Z."/>
            <person name="Hu S."/>
            <person name="Yao N."/>
            <person name="Dean R.A."/>
            <person name="Zhao W."/>
            <person name="Shen M."/>
            <person name="Zhang H."/>
            <person name="Li C."/>
            <person name="Liu L."/>
            <person name="Cao L."/>
            <person name="Xu X."/>
            <person name="Xing Y."/>
            <person name="Hsiang T."/>
            <person name="Zhang Z."/>
            <person name="Xu J.R."/>
            <person name="Peng Y.L."/>
        </authorList>
    </citation>
    <scope>NUCLEOTIDE SEQUENCE</scope>
    <source>
        <strain evidence="1">Y34</strain>
    </source>
</reference>
<proteinExistence type="predicted"/>
<accession>A0AA97PQK7</accession>
<dbReference type="AlphaFoldDB" id="A0AA97PQK7"/>